<proteinExistence type="predicted"/>
<evidence type="ECO:0000313" key="2">
    <source>
        <dbReference type="Proteomes" id="UP001062846"/>
    </source>
</evidence>
<accession>A0ACC0LU49</accession>
<name>A0ACC0LU49_RHOML</name>
<protein>
    <submittedName>
        <fullName evidence="1">Uncharacterized protein</fullName>
    </submittedName>
</protein>
<sequence>MSGLLGINKRQRCAELSNLMHKIFKFRLRSKLKQPADQYALSEQQNAQMAYVEMRISYLQTMVGKFQPPYAGAKETVDYAMTELEIFVKFQNIDSSNFLRFNN</sequence>
<gene>
    <name evidence="1" type="ORF">RHMOL_Rhmol11G0194000</name>
</gene>
<dbReference type="Proteomes" id="UP001062846">
    <property type="component" value="Chromosome 11"/>
</dbReference>
<dbReference type="EMBL" id="CM046398">
    <property type="protein sequence ID" value="KAI8532190.1"/>
    <property type="molecule type" value="Genomic_DNA"/>
</dbReference>
<keyword evidence="2" id="KW-1185">Reference proteome</keyword>
<organism evidence="1 2">
    <name type="scientific">Rhododendron molle</name>
    <name type="common">Chinese azalea</name>
    <name type="synonym">Azalea mollis</name>
    <dbReference type="NCBI Taxonomy" id="49168"/>
    <lineage>
        <taxon>Eukaryota</taxon>
        <taxon>Viridiplantae</taxon>
        <taxon>Streptophyta</taxon>
        <taxon>Embryophyta</taxon>
        <taxon>Tracheophyta</taxon>
        <taxon>Spermatophyta</taxon>
        <taxon>Magnoliopsida</taxon>
        <taxon>eudicotyledons</taxon>
        <taxon>Gunneridae</taxon>
        <taxon>Pentapetalae</taxon>
        <taxon>asterids</taxon>
        <taxon>Ericales</taxon>
        <taxon>Ericaceae</taxon>
        <taxon>Ericoideae</taxon>
        <taxon>Rhodoreae</taxon>
        <taxon>Rhododendron</taxon>
    </lineage>
</organism>
<reference evidence="1" key="1">
    <citation type="submission" date="2022-02" db="EMBL/GenBank/DDBJ databases">
        <title>Plant Genome Project.</title>
        <authorList>
            <person name="Zhang R.-G."/>
        </authorList>
    </citation>
    <scope>NUCLEOTIDE SEQUENCE</scope>
    <source>
        <strain evidence="1">AT1</strain>
    </source>
</reference>
<comment type="caution">
    <text evidence="1">The sequence shown here is derived from an EMBL/GenBank/DDBJ whole genome shotgun (WGS) entry which is preliminary data.</text>
</comment>
<evidence type="ECO:0000313" key="1">
    <source>
        <dbReference type="EMBL" id="KAI8532190.1"/>
    </source>
</evidence>